<proteinExistence type="predicted"/>
<evidence type="ECO:0000313" key="2">
    <source>
        <dbReference type="Proteomes" id="UP001219525"/>
    </source>
</evidence>
<sequence length="147" mass="15483">MFAIRLRLSSTPLSVRLILAFFFRPNVLAPAPSPISTQLEFAVSPPSARLSDLLLAGARFPFTLHVLGALASSPTPTRLLESALDPPLARAECTGIMCALGALVRPSSPSSTQPRDSALSPPLARFCRSVGATFSPSPPGLFGCLLR</sequence>
<organism evidence="1 2">
    <name type="scientific">Mycena pura</name>
    <dbReference type="NCBI Taxonomy" id="153505"/>
    <lineage>
        <taxon>Eukaryota</taxon>
        <taxon>Fungi</taxon>
        <taxon>Dikarya</taxon>
        <taxon>Basidiomycota</taxon>
        <taxon>Agaricomycotina</taxon>
        <taxon>Agaricomycetes</taxon>
        <taxon>Agaricomycetidae</taxon>
        <taxon>Agaricales</taxon>
        <taxon>Marasmiineae</taxon>
        <taxon>Mycenaceae</taxon>
        <taxon>Mycena</taxon>
    </lineage>
</organism>
<evidence type="ECO:0000313" key="1">
    <source>
        <dbReference type="EMBL" id="KAJ7192452.1"/>
    </source>
</evidence>
<accession>A0AAD6UU76</accession>
<dbReference type="Proteomes" id="UP001219525">
    <property type="component" value="Unassembled WGS sequence"/>
</dbReference>
<gene>
    <name evidence="1" type="ORF">GGX14DRAFT_578163</name>
</gene>
<keyword evidence="2" id="KW-1185">Reference proteome</keyword>
<comment type="caution">
    <text evidence="1">The sequence shown here is derived from an EMBL/GenBank/DDBJ whole genome shotgun (WGS) entry which is preliminary data.</text>
</comment>
<dbReference type="EMBL" id="JARJCW010000120">
    <property type="protein sequence ID" value="KAJ7192452.1"/>
    <property type="molecule type" value="Genomic_DNA"/>
</dbReference>
<reference evidence="1" key="1">
    <citation type="submission" date="2023-03" db="EMBL/GenBank/DDBJ databases">
        <title>Massive genome expansion in bonnet fungi (Mycena s.s.) driven by repeated elements and novel gene families across ecological guilds.</title>
        <authorList>
            <consortium name="Lawrence Berkeley National Laboratory"/>
            <person name="Harder C.B."/>
            <person name="Miyauchi S."/>
            <person name="Viragh M."/>
            <person name="Kuo A."/>
            <person name="Thoen E."/>
            <person name="Andreopoulos B."/>
            <person name="Lu D."/>
            <person name="Skrede I."/>
            <person name="Drula E."/>
            <person name="Henrissat B."/>
            <person name="Morin E."/>
            <person name="Kohler A."/>
            <person name="Barry K."/>
            <person name="LaButti K."/>
            <person name="Morin E."/>
            <person name="Salamov A."/>
            <person name="Lipzen A."/>
            <person name="Mereny Z."/>
            <person name="Hegedus B."/>
            <person name="Baldrian P."/>
            <person name="Stursova M."/>
            <person name="Weitz H."/>
            <person name="Taylor A."/>
            <person name="Grigoriev I.V."/>
            <person name="Nagy L.G."/>
            <person name="Martin F."/>
            <person name="Kauserud H."/>
        </authorList>
    </citation>
    <scope>NUCLEOTIDE SEQUENCE</scope>
    <source>
        <strain evidence="1">9144</strain>
    </source>
</reference>
<protein>
    <submittedName>
        <fullName evidence="1">Uncharacterized protein</fullName>
    </submittedName>
</protein>
<dbReference type="AlphaFoldDB" id="A0AAD6UU76"/>
<name>A0AAD6UU76_9AGAR</name>